<proteinExistence type="inferred from homology"/>
<evidence type="ECO:0000256" key="1">
    <source>
        <dbReference type="ARBA" id="ARBA00002633"/>
    </source>
</evidence>
<dbReference type="Pfam" id="PF00466">
    <property type="entry name" value="Ribosomal_L10"/>
    <property type="match status" value="1"/>
</dbReference>
<dbReference type="SUPFAM" id="SSF160369">
    <property type="entry name" value="Ribosomal protein L10-like"/>
    <property type="match status" value="1"/>
</dbReference>
<dbReference type="KEGG" id="plc:PAD_147"/>
<keyword evidence="7" id="KW-0472">Membrane</keyword>
<evidence type="ECO:0000256" key="2">
    <source>
        <dbReference type="ARBA" id="ARBA00008889"/>
    </source>
</evidence>
<feature type="transmembrane region" description="Helical" evidence="7">
    <location>
        <begin position="132"/>
        <end position="157"/>
    </location>
</feature>
<dbReference type="Gene3D" id="3.30.70.1730">
    <property type="match status" value="1"/>
</dbReference>
<keyword evidence="7" id="KW-0812">Transmembrane</keyword>
<comment type="similarity">
    <text evidence="2">Belongs to the universal ribosomal protein uL10 family.</text>
</comment>
<evidence type="ECO:0000313" key="9">
    <source>
        <dbReference type="Proteomes" id="UP000032800"/>
    </source>
</evidence>
<organism evidence="8 9">
    <name type="scientific">Candidatus Portiera aleyrodidarum</name>
    <name type="common">primary endosymbiont of Bemisia tabaci</name>
    <dbReference type="NCBI Taxonomy" id="91844"/>
    <lineage>
        <taxon>Bacteria</taxon>
        <taxon>Pseudomonadati</taxon>
        <taxon>Pseudomonadota</taxon>
        <taxon>Gammaproteobacteria</taxon>
        <taxon>Candidatus Johnevansiales</taxon>
        <taxon>Candidatus Johnevansiaceae</taxon>
        <taxon>Candidatus Portiera</taxon>
    </lineage>
</organism>
<comment type="function">
    <text evidence="1">Forms part of the ribosomal stalk, playing a central role in the interaction of the ribosome with GTP-bound translation factors.</text>
</comment>
<protein>
    <recommendedName>
        <fullName evidence="5">Large ribosomal subunit protein uL10</fullName>
    </recommendedName>
    <alternativeName>
        <fullName evidence="6">50S ribosomal protein L10</fullName>
    </alternativeName>
</protein>
<evidence type="ECO:0000256" key="5">
    <source>
        <dbReference type="ARBA" id="ARBA00035202"/>
    </source>
</evidence>
<dbReference type="GO" id="GO:0005840">
    <property type="term" value="C:ribosome"/>
    <property type="evidence" value="ECO:0007669"/>
    <property type="project" value="UniProtKB-KW"/>
</dbReference>
<dbReference type="Proteomes" id="UP000032800">
    <property type="component" value="Chromosome I"/>
</dbReference>
<keyword evidence="4" id="KW-0687">Ribonucleoprotein</keyword>
<evidence type="ECO:0000256" key="3">
    <source>
        <dbReference type="ARBA" id="ARBA00022980"/>
    </source>
</evidence>
<evidence type="ECO:0000256" key="4">
    <source>
        <dbReference type="ARBA" id="ARBA00023274"/>
    </source>
</evidence>
<dbReference type="GO" id="GO:1990904">
    <property type="term" value="C:ribonucleoprotein complex"/>
    <property type="evidence" value="ECO:0007669"/>
    <property type="project" value="UniProtKB-KW"/>
</dbReference>
<reference evidence="8 9" key="1">
    <citation type="journal article" date="2015" name="Genome Biol. Evol.">
        <title>Genome evolution in the primary endosymbiont of whiteflies sheds light on their divergence.</title>
        <authorList>
            <person name="Santos-Garcia D."/>
            <person name="Vargas-Chavez C."/>
            <person name="Moya A."/>
            <person name="Latorre A."/>
            <person name="Silva"/>
            <person name="F J."/>
        </authorList>
    </citation>
    <scope>NUCLEOTIDE SEQUENCE [LARGE SCALE GENOMIC DNA]</scope>
    <source>
        <strain evidence="9">AD-VLC</strain>
    </source>
</reference>
<keyword evidence="3 8" id="KW-0689">Ribosomal protein</keyword>
<dbReference type="RefSeq" id="WP_219848813.1">
    <property type="nucleotide sequence ID" value="NZ_LN649255.1"/>
</dbReference>
<evidence type="ECO:0000313" key="8">
    <source>
        <dbReference type="EMBL" id="CEI58711.1"/>
    </source>
</evidence>
<accession>A0A8D9NB33</accession>
<sequence>MKKNLKKKEIIVKKINKNIRESRSLIIVNYKNINSNIMNELHIKGKKLYVNLYVIRNKLFIKAIKGTKYEFLKSYINGQLMIFYSKKNLKNSVDLWNKTKLKEEKIKVIVYNGKVVEKNKIKVIANMPKKKIIFFNIVNMLKLITIGKLIYILMFLINKKNICSYKKEL</sequence>
<evidence type="ECO:0000256" key="7">
    <source>
        <dbReference type="SAM" id="Phobius"/>
    </source>
</evidence>
<dbReference type="InterPro" id="IPR043141">
    <property type="entry name" value="Ribosomal_uL10-like_sf"/>
</dbReference>
<dbReference type="NCBIfam" id="NF000955">
    <property type="entry name" value="PRK00099.1-1"/>
    <property type="match status" value="1"/>
</dbReference>
<name>A0A8D9NB33_9GAMM</name>
<evidence type="ECO:0000256" key="6">
    <source>
        <dbReference type="ARBA" id="ARBA00035502"/>
    </source>
</evidence>
<gene>
    <name evidence="8" type="primary">rplJ</name>
    <name evidence="8" type="ORF">PAD_147</name>
</gene>
<dbReference type="InterPro" id="IPR047865">
    <property type="entry name" value="Ribosomal_uL10_bac_type"/>
</dbReference>
<dbReference type="AlphaFoldDB" id="A0A8D9NB33"/>
<keyword evidence="7" id="KW-1133">Transmembrane helix</keyword>
<dbReference type="EMBL" id="LN649255">
    <property type="protein sequence ID" value="CEI58711.1"/>
    <property type="molecule type" value="Genomic_DNA"/>
</dbReference>
<dbReference type="InterPro" id="IPR001790">
    <property type="entry name" value="Ribosomal_uL10"/>
</dbReference>
<dbReference type="PANTHER" id="PTHR11560">
    <property type="entry name" value="39S RIBOSOMAL PROTEIN L10, MITOCHONDRIAL"/>
    <property type="match status" value="1"/>
</dbReference>